<accession>A0A5J5F409</accession>
<evidence type="ECO:0000256" key="1">
    <source>
        <dbReference type="SAM" id="MobiDB-lite"/>
    </source>
</evidence>
<comment type="caution">
    <text evidence="2">The sequence shown here is derived from an EMBL/GenBank/DDBJ whole genome shotgun (WGS) entry which is preliminary data.</text>
</comment>
<name>A0A5J5F409_9PEZI</name>
<reference evidence="2 3" key="1">
    <citation type="submission" date="2019-09" db="EMBL/GenBank/DDBJ databases">
        <title>Draft genome of the ectomycorrhizal ascomycete Sphaerosporella brunnea.</title>
        <authorList>
            <consortium name="DOE Joint Genome Institute"/>
            <person name="Benucci G.M."/>
            <person name="Marozzi G."/>
            <person name="Antonielli L."/>
            <person name="Sanchez S."/>
            <person name="Marco P."/>
            <person name="Wang X."/>
            <person name="Falini L.B."/>
            <person name="Barry K."/>
            <person name="Haridas S."/>
            <person name="Lipzen A."/>
            <person name="Labutti K."/>
            <person name="Grigoriev I.V."/>
            <person name="Murat C."/>
            <person name="Martin F."/>
            <person name="Albertini E."/>
            <person name="Donnini D."/>
            <person name="Bonito G."/>
        </authorList>
    </citation>
    <scope>NUCLEOTIDE SEQUENCE [LARGE SCALE GENOMIC DNA]</scope>
    <source>
        <strain evidence="2 3">Sb_GMNB300</strain>
    </source>
</reference>
<dbReference type="AlphaFoldDB" id="A0A5J5F409"/>
<organism evidence="2 3">
    <name type="scientific">Sphaerosporella brunnea</name>
    <dbReference type="NCBI Taxonomy" id="1250544"/>
    <lineage>
        <taxon>Eukaryota</taxon>
        <taxon>Fungi</taxon>
        <taxon>Dikarya</taxon>
        <taxon>Ascomycota</taxon>
        <taxon>Pezizomycotina</taxon>
        <taxon>Pezizomycetes</taxon>
        <taxon>Pezizales</taxon>
        <taxon>Pyronemataceae</taxon>
        <taxon>Sphaerosporella</taxon>
    </lineage>
</organism>
<evidence type="ECO:0000313" key="3">
    <source>
        <dbReference type="Proteomes" id="UP000326924"/>
    </source>
</evidence>
<sequence length="294" mass="31828">MVRTRATPAPLATQTVAQDEDVVDYGNEADFSDVSELERLLAGTASISGKHPGALTPEPAPAPALVTVPIAFLNKMTDTMSALTAHLSTLQGPQALRAQAQSALGTTPPPPPPPPPGPPRVQSIRNRWPAVNPVRLQEILEHRFKVENLLKLNASFVYTPDRRLENIALGSFQIPTTSRNADILREFAPLRTRDELSSALLRYMHYLLDLNQRCTWPSGVFDYEGWSQFSNPELNHLLEARSGGLKRSAETSASGLSAEGPATPAATRNAKTAVLLQQVHGASRRHNRGLCAAG</sequence>
<protein>
    <submittedName>
        <fullName evidence="2">Uncharacterized protein</fullName>
    </submittedName>
</protein>
<keyword evidence="3" id="KW-1185">Reference proteome</keyword>
<feature type="region of interest" description="Disordered" evidence="1">
    <location>
        <begin position="98"/>
        <end position="124"/>
    </location>
</feature>
<gene>
    <name evidence="2" type="ORF">FN846DRAFT_887941</name>
</gene>
<evidence type="ECO:0000313" key="2">
    <source>
        <dbReference type="EMBL" id="KAA8911214.1"/>
    </source>
</evidence>
<proteinExistence type="predicted"/>
<feature type="compositionally biased region" description="Pro residues" evidence="1">
    <location>
        <begin position="107"/>
        <end position="119"/>
    </location>
</feature>
<dbReference type="Proteomes" id="UP000326924">
    <property type="component" value="Unassembled WGS sequence"/>
</dbReference>
<dbReference type="InParanoid" id="A0A5J5F409"/>
<dbReference type="EMBL" id="VXIS01000038">
    <property type="protein sequence ID" value="KAA8911214.1"/>
    <property type="molecule type" value="Genomic_DNA"/>
</dbReference>